<evidence type="ECO:0000313" key="12">
    <source>
        <dbReference type="Proteomes" id="UP000000448"/>
    </source>
</evidence>
<dbReference type="InterPro" id="IPR009056">
    <property type="entry name" value="Cyt_c-like_dom"/>
</dbReference>
<dbReference type="GO" id="GO:0004130">
    <property type="term" value="F:cytochrome-c peroxidase activity"/>
    <property type="evidence" value="ECO:0007669"/>
    <property type="project" value="UniProtKB-EC"/>
</dbReference>
<evidence type="ECO:0000256" key="4">
    <source>
        <dbReference type="ARBA" id="ARBA00022729"/>
    </source>
</evidence>
<sequence>MRIFLIFFAVYLYAFEIIPIHYVKYNTSKAKLGEKLFFDKRLSKYKDISCASCHNLKRYGVDNRRFSIGTGGVVDKPMNSLSVYNVIFNAGYFWNGRSETLEEQVISSLTDKKEHNLTVSEIENVVRSEKKYVQEFEKIYHKKPSINEIANAIAEFEKSLITPNSKFDKYLLGRVKLSKQETRGYYIFKMYGCITCHNGINVGSNSYQKLGIFLNNIKFIRGLDRSYVTKSADDMYVYRVPSLRNVEKTYPYFHDGSVKTLKEAIKLMGELNLGINIPAEDINDIEVFLKTLTGEIKR</sequence>
<evidence type="ECO:0000256" key="8">
    <source>
        <dbReference type="PIRSR" id="PIRSR000294-1"/>
    </source>
</evidence>
<evidence type="ECO:0000256" key="5">
    <source>
        <dbReference type="ARBA" id="ARBA00022764"/>
    </source>
</evidence>
<evidence type="ECO:0000313" key="11">
    <source>
        <dbReference type="EMBL" id="ACM93320.1"/>
    </source>
</evidence>
<accession>B9L8X8</accession>
<dbReference type="GO" id="GO:0042597">
    <property type="term" value="C:periplasmic space"/>
    <property type="evidence" value="ECO:0007669"/>
    <property type="project" value="UniProtKB-SubCell"/>
</dbReference>
<dbReference type="PANTHER" id="PTHR30600:SF7">
    <property type="entry name" value="CYTOCHROME C PEROXIDASE-RELATED"/>
    <property type="match status" value="1"/>
</dbReference>
<dbReference type="InterPro" id="IPR026259">
    <property type="entry name" value="MauG/Cytc_peroxidase"/>
</dbReference>
<feature type="binding site" description="axial binding residue" evidence="9">
    <location>
        <position position="197"/>
    </location>
    <ligand>
        <name>heme c</name>
        <dbReference type="ChEBI" id="CHEBI:61717"/>
        <label>2</label>
    </ligand>
    <ligandPart>
        <name>Fe</name>
        <dbReference type="ChEBI" id="CHEBI:18248"/>
    </ligandPart>
</feature>
<dbReference type="HOGENOM" id="CLU_034652_1_0_7"/>
<feature type="binding site" description="covalent" evidence="8">
    <location>
        <position position="196"/>
    </location>
    <ligand>
        <name>heme c</name>
        <dbReference type="ChEBI" id="CHEBI:61717"/>
        <label>2</label>
    </ligand>
</feature>
<protein>
    <submittedName>
        <fullName evidence="11">Cytochrome c551 peroxidase</fullName>
        <ecNumber evidence="11">1.11.1.5</ecNumber>
    </submittedName>
</protein>
<feature type="binding site" description="covalent" evidence="8">
    <location>
        <position position="53"/>
    </location>
    <ligand>
        <name>heme c</name>
        <dbReference type="ChEBI" id="CHEBI:61717"/>
        <label>1</label>
    </ligand>
</feature>
<feature type="domain" description="Cytochrome c" evidence="10">
    <location>
        <begin position="28"/>
        <end position="160"/>
    </location>
</feature>
<dbReference type="PANTHER" id="PTHR30600">
    <property type="entry name" value="CYTOCHROME C PEROXIDASE-RELATED"/>
    <property type="match status" value="1"/>
</dbReference>
<dbReference type="InterPro" id="IPR036909">
    <property type="entry name" value="Cyt_c-like_dom_sf"/>
</dbReference>
<dbReference type="STRING" id="598659.NAMH_0674"/>
<evidence type="ECO:0000256" key="9">
    <source>
        <dbReference type="PIRSR" id="PIRSR000294-2"/>
    </source>
</evidence>
<dbReference type="RefSeq" id="WP_015902372.1">
    <property type="nucleotide sequence ID" value="NC_012115.1"/>
</dbReference>
<feature type="domain" description="Cytochrome c" evidence="10">
    <location>
        <begin position="179"/>
        <end position="293"/>
    </location>
</feature>
<evidence type="ECO:0000256" key="2">
    <source>
        <dbReference type="ARBA" id="ARBA00022617"/>
    </source>
</evidence>
<dbReference type="AlphaFoldDB" id="B9L8X8"/>
<dbReference type="EMBL" id="CP001279">
    <property type="protein sequence ID" value="ACM93320.1"/>
    <property type="molecule type" value="Genomic_DNA"/>
</dbReference>
<keyword evidence="5" id="KW-0574">Periplasm</keyword>
<keyword evidence="6 11" id="KW-0560">Oxidoreductase</keyword>
<feature type="binding site" description="covalent" evidence="8">
    <location>
        <position position="50"/>
    </location>
    <ligand>
        <name>heme c</name>
        <dbReference type="ChEBI" id="CHEBI:61717"/>
        <label>1</label>
    </ligand>
</feature>
<keyword evidence="12" id="KW-1185">Reference proteome</keyword>
<gene>
    <name evidence="11" type="ordered locus">NAMH_0674</name>
</gene>
<dbReference type="eggNOG" id="COG1858">
    <property type="taxonomic scope" value="Bacteria"/>
</dbReference>
<dbReference type="InterPro" id="IPR051395">
    <property type="entry name" value="Cytochrome_c_Peroxidase/MauG"/>
</dbReference>
<feature type="binding site" description="covalent" evidence="8">
    <location>
        <position position="193"/>
    </location>
    <ligand>
        <name>heme c</name>
        <dbReference type="ChEBI" id="CHEBI:61717"/>
        <label>2</label>
    </ligand>
</feature>
<dbReference type="GO" id="GO:0009055">
    <property type="term" value="F:electron transfer activity"/>
    <property type="evidence" value="ECO:0007669"/>
    <property type="project" value="InterPro"/>
</dbReference>
<comment type="PTM">
    <text evidence="8">Binds 2 heme groups per subunit.</text>
</comment>
<keyword evidence="11" id="KW-0575">Peroxidase</keyword>
<dbReference type="Pfam" id="PF03150">
    <property type="entry name" value="CCP_MauG"/>
    <property type="match status" value="1"/>
</dbReference>
<keyword evidence="3 9" id="KW-0479">Metal-binding</keyword>
<dbReference type="KEGG" id="nam:NAMH_0674"/>
<keyword evidence="7 9" id="KW-0408">Iron</keyword>
<dbReference type="SUPFAM" id="SSF46626">
    <property type="entry name" value="Cytochrome c"/>
    <property type="match status" value="2"/>
</dbReference>
<dbReference type="GO" id="GO:0020037">
    <property type="term" value="F:heme binding"/>
    <property type="evidence" value="ECO:0007669"/>
    <property type="project" value="InterPro"/>
</dbReference>
<evidence type="ECO:0000256" key="7">
    <source>
        <dbReference type="ARBA" id="ARBA00023004"/>
    </source>
</evidence>
<evidence type="ECO:0000256" key="1">
    <source>
        <dbReference type="ARBA" id="ARBA00004418"/>
    </source>
</evidence>
<evidence type="ECO:0000256" key="6">
    <source>
        <dbReference type="ARBA" id="ARBA00023002"/>
    </source>
</evidence>
<feature type="binding site" description="axial binding residue" evidence="9">
    <location>
        <position position="268"/>
    </location>
    <ligand>
        <name>heme c</name>
        <dbReference type="ChEBI" id="CHEBI:61717"/>
        <label>2</label>
    </ligand>
    <ligandPart>
        <name>Fe</name>
        <dbReference type="ChEBI" id="CHEBI:18248"/>
    </ligandPart>
</feature>
<feature type="binding site" description="axial binding residue" evidence="9">
    <location>
        <position position="54"/>
    </location>
    <ligand>
        <name>heme c</name>
        <dbReference type="ChEBI" id="CHEBI:61717"/>
        <label>1</label>
    </ligand>
    <ligandPart>
        <name>Fe</name>
        <dbReference type="ChEBI" id="CHEBI:18248"/>
    </ligandPart>
</feature>
<dbReference type="PROSITE" id="PS51007">
    <property type="entry name" value="CYTC"/>
    <property type="match status" value="2"/>
</dbReference>
<reference evidence="11 12" key="1">
    <citation type="journal article" date="2009" name="PLoS Genet.">
        <title>Adaptations to submarine hydrothermal environments exemplified by the genome of Nautilia profundicola.</title>
        <authorList>
            <person name="Campbell B.J."/>
            <person name="Smith J.L."/>
            <person name="Hanson T.E."/>
            <person name="Klotz M.G."/>
            <person name="Stein L.Y."/>
            <person name="Lee C.K."/>
            <person name="Wu D."/>
            <person name="Robinson J.M."/>
            <person name="Khouri H.M."/>
            <person name="Eisen J.A."/>
            <person name="Cary S.C."/>
        </authorList>
    </citation>
    <scope>NUCLEOTIDE SEQUENCE [LARGE SCALE GENOMIC DNA]</scope>
    <source>
        <strain evidence="12">ATCC BAA-1463 / DSM 18972 / AmH</strain>
    </source>
</reference>
<keyword evidence="4" id="KW-0732">Signal</keyword>
<dbReference type="Proteomes" id="UP000000448">
    <property type="component" value="Chromosome"/>
</dbReference>
<dbReference type="GO" id="GO:0046872">
    <property type="term" value="F:metal ion binding"/>
    <property type="evidence" value="ECO:0007669"/>
    <property type="project" value="UniProtKB-KW"/>
</dbReference>
<evidence type="ECO:0000256" key="3">
    <source>
        <dbReference type="ARBA" id="ARBA00022723"/>
    </source>
</evidence>
<dbReference type="Gene3D" id="1.10.760.10">
    <property type="entry name" value="Cytochrome c-like domain"/>
    <property type="match status" value="2"/>
</dbReference>
<proteinExistence type="predicted"/>
<dbReference type="InterPro" id="IPR004852">
    <property type="entry name" value="Di-haem_cyt_c_peroxidsae"/>
</dbReference>
<name>B9L8X8_NAUPA</name>
<dbReference type="PIRSF" id="PIRSF000294">
    <property type="entry name" value="Cytochrome-c_peroxidase"/>
    <property type="match status" value="1"/>
</dbReference>
<keyword evidence="2 8" id="KW-0349">Heme</keyword>
<comment type="subcellular location">
    <subcellularLocation>
        <location evidence="1">Periplasm</location>
    </subcellularLocation>
</comment>
<dbReference type="EC" id="1.11.1.5" evidence="11"/>
<comment type="cofactor">
    <cofactor evidence="8">
        <name>heme</name>
        <dbReference type="ChEBI" id="CHEBI:30413"/>
    </cofactor>
    <text evidence="8">Binds 2 heme groups.</text>
</comment>
<evidence type="ECO:0000259" key="10">
    <source>
        <dbReference type="PROSITE" id="PS51007"/>
    </source>
</evidence>
<organism evidence="11 12">
    <name type="scientific">Nautilia profundicola (strain ATCC BAA-1463 / DSM 18972 / AmH)</name>
    <dbReference type="NCBI Taxonomy" id="598659"/>
    <lineage>
        <taxon>Bacteria</taxon>
        <taxon>Pseudomonadati</taxon>
        <taxon>Campylobacterota</taxon>
        <taxon>Epsilonproteobacteria</taxon>
        <taxon>Nautiliales</taxon>
        <taxon>Nautiliaceae</taxon>
        <taxon>Nautilia</taxon>
    </lineage>
</organism>